<name>X6M3Z6_RETFI</name>
<dbReference type="EMBL" id="ASPP01024780">
    <property type="protein sequence ID" value="ETO08703.1"/>
    <property type="molecule type" value="Genomic_DNA"/>
</dbReference>
<organism evidence="2 3">
    <name type="scientific">Reticulomyxa filosa</name>
    <dbReference type="NCBI Taxonomy" id="46433"/>
    <lineage>
        <taxon>Eukaryota</taxon>
        <taxon>Sar</taxon>
        <taxon>Rhizaria</taxon>
        <taxon>Retaria</taxon>
        <taxon>Foraminifera</taxon>
        <taxon>Monothalamids</taxon>
        <taxon>Reticulomyxidae</taxon>
        <taxon>Reticulomyxa</taxon>
    </lineage>
</organism>
<feature type="region of interest" description="Disordered" evidence="1">
    <location>
        <begin position="1"/>
        <end position="20"/>
    </location>
</feature>
<protein>
    <submittedName>
        <fullName evidence="2">Uncharacterized protein</fullName>
    </submittedName>
</protein>
<keyword evidence="3" id="KW-1185">Reference proteome</keyword>
<dbReference type="Proteomes" id="UP000023152">
    <property type="component" value="Unassembled WGS sequence"/>
</dbReference>
<gene>
    <name evidence="2" type="ORF">RFI_28685</name>
</gene>
<dbReference type="AlphaFoldDB" id="X6M3Z6"/>
<evidence type="ECO:0000313" key="2">
    <source>
        <dbReference type="EMBL" id="ETO08703.1"/>
    </source>
</evidence>
<accession>X6M3Z6</accession>
<evidence type="ECO:0000313" key="3">
    <source>
        <dbReference type="Proteomes" id="UP000023152"/>
    </source>
</evidence>
<comment type="caution">
    <text evidence="2">The sequence shown here is derived from an EMBL/GenBank/DDBJ whole genome shotgun (WGS) entry which is preliminary data.</text>
</comment>
<sequence>MTKLGTLSKMKEDSLSSSSSRSKHLITDSLSTLLQKKSRCNSLMHLEIRKSSLMEQESLLEKILQGDNISDNDPICFYFFANSLLLTFLCKYFDNEFSHLQAFCCSLYYDINDLGMLSIKLPLGDMKFESRFKIIKKEYFVFEKAFSKCIALLFNLKEGPNYLVLIILCGDFCQEFNKLTITFHTFKKNPTILSFFINSLKKTNLKNSRD</sequence>
<evidence type="ECO:0000256" key="1">
    <source>
        <dbReference type="SAM" id="MobiDB-lite"/>
    </source>
</evidence>
<proteinExistence type="predicted"/>
<reference evidence="2 3" key="1">
    <citation type="journal article" date="2013" name="Curr. Biol.">
        <title>The Genome of the Foraminiferan Reticulomyxa filosa.</title>
        <authorList>
            <person name="Glockner G."/>
            <person name="Hulsmann N."/>
            <person name="Schleicher M."/>
            <person name="Noegel A.A."/>
            <person name="Eichinger L."/>
            <person name="Gallinger C."/>
            <person name="Pawlowski J."/>
            <person name="Sierra R."/>
            <person name="Euteneuer U."/>
            <person name="Pillet L."/>
            <person name="Moustafa A."/>
            <person name="Platzer M."/>
            <person name="Groth M."/>
            <person name="Szafranski K."/>
            <person name="Schliwa M."/>
        </authorList>
    </citation>
    <scope>NUCLEOTIDE SEQUENCE [LARGE SCALE GENOMIC DNA]</scope>
</reference>